<dbReference type="InterPro" id="IPR036612">
    <property type="entry name" value="KH_dom_type_1_sf"/>
</dbReference>
<keyword evidence="8" id="KW-1185">Reference proteome</keyword>
<sequence length="333" mass="38413">MVMRKLELPLNQTQKVRFERAMEQLQSLSSTAQNSVSVTDSIAVNHEDALLKGHGTYEVEGELLSTVCGVVERVDKLVYVRTLRARYKPEVNDIVVGRVIEVAQKRWRVDIHSTLAYMDLPHDDAVQKRKTSEDELNMRNIFVEDDVVCAEVHDFQRDGSLVLQDKSQKYGKLEKGQLLKVDPYLVKRSYNHFHCIESLGIDLILGRNGFIWVGEHFEVRDPMIVDDENSTENTGKEQSHTPLETRRSIIRIGNAIRVLSAYKTCLDQSFTLLSQRTKLKEDVYRTKVLVMLCIRSCRLACFDLTSICLLVSKQIAELSRVFWRTYFFHISDK</sequence>
<dbReference type="PANTHER" id="PTHR21321">
    <property type="entry name" value="PNAS-3 RELATED"/>
    <property type="match status" value="1"/>
</dbReference>
<dbReference type="GO" id="GO:0000177">
    <property type="term" value="C:cytoplasmic exosome (RNase complex)"/>
    <property type="evidence" value="ECO:0007669"/>
    <property type="project" value="TreeGrafter"/>
</dbReference>
<dbReference type="SUPFAM" id="SSF50249">
    <property type="entry name" value="Nucleic acid-binding proteins"/>
    <property type="match status" value="1"/>
</dbReference>
<protein>
    <submittedName>
        <fullName evidence="7">Uncharacterized protein</fullName>
    </submittedName>
</protein>
<feature type="domain" description="RRP4 S1" evidence="6">
    <location>
        <begin position="86"/>
        <end position="153"/>
    </location>
</feature>
<reference evidence="7" key="1">
    <citation type="submission" date="2019-07" db="EMBL/GenBank/DDBJ databases">
        <authorList>
            <person name="Dittberner H."/>
        </authorList>
    </citation>
    <scope>NUCLEOTIDE SEQUENCE [LARGE SCALE GENOMIC DNA]</scope>
</reference>
<keyword evidence="4" id="KW-0694">RNA-binding</keyword>
<dbReference type="GO" id="GO:0003723">
    <property type="term" value="F:RNA binding"/>
    <property type="evidence" value="ECO:0007669"/>
    <property type="project" value="UniProtKB-KW"/>
</dbReference>
<organism evidence="7 8">
    <name type="scientific">Arabis nemorensis</name>
    <dbReference type="NCBI Taxonomy" id="586526"/>
    <lineage>
        <taxon>Eukaryota</taxon>
        <taxon>Viridiplantae</taxon>
        <taxon>Streptophyta</taxon>
        <taxon>Embryophyta</taxon>
        <taxon>Tracheophyta</taxon>
        <taxon>Spermatophyta</taxon>
        <taxon>Magnoliopsida</taxon>
        <taxon>eudicotyledons</taxon>
        <taxon>Gunneridae</taxon>
        <taxon>Pentapetalae</taxon>
        <taxon>rosids</taxon>
        <taxon>malvids</taxon>
        <taxon>Brassicales</taxon>
        <taxon>Brassicaceae</taxon>
        <taxon>Arabideae</taxon>
        <taxon>Arabis</taxon>
    </lineage>
</organism>
<dbReference type="PANTHER" id="PTHR21321:SF4">
    <property type="entry name" value="EXOSOME COMPLEX COMPONENT RRP4"/>
    <property type="match status" value="1"/>
</dbReference>
<dbReference type="AlphaFoldDB" id="A0A565BZ59"/>
<accession>A0A565BZ59</accession>
<evidence type="ECO:0000256" key="4">
    <source>
        <dbReference type="ARBA" id="ARBA00022884"/>
    </source>
</evidence>
<dbReference type="CDD" id="cd05789">
    <property type="entry name" value="S1_Rrp4"/>
    <property type="match status" value="1"/>
</dbReference>
<dbReference type="GO" id="GO:0000176">
    <property type="term" value="C:nuclear exosome (RNase complex)"/>
    <property type="evidence" value="ECO:0007669"/>
    <property type="project" value="TreeGrafter"/>
</dbReference>
<keyword evidence="3" id="KW-0271">Exosome</keyword>
<evidence type="ECO:0000256" key="1">
    <source>
        <dbReference type="ARBA" id="ARBA00004123"/>
    </source>
</evidence>
<dbReference type="InterPro" id="IPR004088">
    <property type="entry name" value="KH_dom_type_1"/>
</dbReference>
<dbReference type="GO" id="GO:0071035">
    <property type="term" value="P:nuclear polyadenylation-dependent rRNA catabolic process"/>
    <property type="evidence" value="ECO:0007669"/>
    <property type="project" value="TreeGrafter"/>
</dbReference>
<dbReference type="GO" id="GO:0071034">
    <property type="term" value="P:CUT catabolic process"/>
    <property type="evidence" value="ECO:0007669"/>
    <property type="project" value="TreeGrafter"/>
</dbReference>
<dbReference type="GO" id="GO:0034475">
    <property type="term" value="P:U4 snRNA 3'-end processing"/>
    <property type="evidence" value="ECO:0007669"/>
    <property type="project" value="TreeGrafter"/>
</dbReference>
<comment type="caution">
    <text evidence="7">The sequence shown here is derived from an EMBL/GenBank/DDBJ whole genome shotgun (WGS) entry which is preliminary data.</text>
</comment>
<dbReference type="GO" id="GO:0071038">
    <property type="term" value="P:TRAMP-dependent tRNA surveillance pathway"/>
    <property type="evidence" value="ECO:0007669"/>
    <property type="project" value="TreeGrafter"/>
</dbReference>
<comment type="similarity">
    <text evidence="2">Belongs to the RRP4 family.</text>
</comment>
<dbReference type="CDD" id="cd22525">
    <property type="entry name" value="KH-I_Rrp4_eukar"/>
    <property type="match status" value="1"/>
</dbReference>
<dbReference type="Gene3D" id="2.40.50.100">
    <property type="match status" value="1"/>
</dbReference>
<evidence type="ECO:0000256" key="3">
    <source>
        <dbReference type="ARBA" id="ARBA00022835"/>
    </source>
</evidence>
<dbReference type="Pfam" id="PF21266">
    <property type="entry name" value="S1_RRP4"/>
    <property type="match status" value="1"/>
</dbReference>
<feature type="domain" description="K Homology" evidence="5">
    <location>
        <begin position="176"/>
        <end position="216"/>
    </location>
</feature>
<evidence type="ECO:0000313" key="7">
    <source>
        <dbReference type="EMBL" id="VVB06624.1"/>
    </source>
</evidence>
<dbReference type="InterPro" id="IPR048565">
    <property type="entry name" value="S1_RRP4"/>
</dbReference>
<dbReference type="InterPro" id="IPR026699">
    <property type="entry name" value="Exosome_RNA_bind1/RRP40/RRP4"/>
</dbReference>
<evidence type="ECO:0000259" key="6">
    <source>
        <dbReference type="Pfam" id="PF21266"/>
    </source>
</evidence>
<dbReference type="SUPFAM" id="SSF54791">
    <property type="entry name" value="Eukaryotic type KH-domain (KH-domain type I)"/>
    <property type="match status" value="1"/>
</dbReference>
<evidence type="ECO:0000259" key="5">
    <source>
        <dbReference type="Pfam" id="PF15985"/>
    </source>
</evidence>
<dbReference type="InterPro" id="IPR012340">
    <property type="entry name" value="NA-bd_OB-fold"/>
</dbReference>
<evidence type="ECO:0000256" key="2">
    <source>
        <dbReference type="ARBA" id="ARBA00009155"/>
    </source>
</evidence>
<dbReference type="SUPFAM" id="SSF110324">
    <property type="entry name" value="Ribosomal L27 protein-like"/>
    <property type="match status" value="1"/>
</dbReference>
<dbReference type="Gene3D" id="2.40.50.140">
    <property type="entry name" value="Nucleic acid-binding proteins"/>
    <property type="match status" value="1"/>
</dbReference>
<gene>
    <name evidence="7" type="ORF">ANE_LOCUS17068</name>
</gene>
<dbReference type="GO" id="GO:0071051">
    <property type="term" value="P:poly(A)-dependent snoRNA 3'-end processing"/>
    <property type="evidence" value="ECO:0007669"/>
    <property type="project" value="TreeGrafter"/>
</dbReference>
<name>A0A565BZ59_9BRAS</name>
<dbReference type="OrthoDB" id="1650at2759"/>
<dbReference type="GO" id="GO:0000467">
    <property type="term" value="P:exonucleolytic trimming to generate mature 3'-end of 5.8S rRNA from tricistronic rRNA transcript (SSU-rRNA, 5.8S rRNA, LSU-rRNA)"/>
    <property type="evidence" value="ECO:0007669"/>
    <property type="project" value="TreeGrafter"/>
</dbReference>
<comment type="subcellular location">
    <subcellularLocation>
        <location evidence="1">Nucleus</location>
    </subcellularLocation>
</comment>
<dbReference type="Proteomes" id="UP000489600">
    <property type="component" value="Unassembled WGS sequence"/>
</dbReference>
<dbReference type="Pfam" id="PF15985">
    <property type="entry name" value="KH_6"/>
    <property type="match status" value="1"/>
</dbReference>
<proteinExistence type="inferred from homology"/>
<dbReference type="EMBL" id="CABITT030000005">
    <property type="protein sequence ID" value="VVB06624.1"/>
    <property type="molecule type" value="Genomic_DNA"/>
</dbReference>
<evidence type="ECO:0000313" key="8">
    <source>
        <dbReference type="Proteomes" id="UP000489600"/>
    </source>
</evidence>